<accession>A0AA35KF95</accession>
<evidence type="ECO:0000313" key="2">
    <source>
        <dbReference type="Proteomes" id="UP001178461"/>
    </source>
</evidence>
<evidence type="ECO:0000313" key="1">
    <source>
        <dbReference type="EMBL" id="CAI5776234.1"/>
    </source>
</evidence>
<gene>
    <name evidence="1" type="ORF">PODLI_1B020933</name>
</gene>
<name>A0AA35KF95_9SAUR</name>
<protein>
    <submittedName>
        <fullName evidence="1">Uncharacterized protein</fullName>
    </submittedName>
</protein>
<keyword evidence="2" id="KW-1185">Reference proteome</keyword>
<dbReference type="Proteomes" id="UP001178461">
    <property type="component" value="Chromosome 6"/>
</dbReference>
<dbReference type="EMBL" id="OX395131">
    <property type="protein sequence ID" value="CAI5776234.1"/>
    <property type="molecule type" value="Genomic_DNA"/>
</dbReference>
<sequence length="125" mass="13913">MCVKVLDYPGEKTPLLASLRGPKESRALRQAAEELPPVVGIFFITGIYHRIIELEGTLRVIQSNPLQCRNRQLSQTGIKPATLAPSAPHTNQLSYPITFPKLGIIHQPLQMLQKSTKSQILFRTG</sequence>
<dbReference type="AlphaFoldDB" id="A0AA35KF95"/>
<organism evidence="1 2">
    <name type="scientific">Podarcis lilfordi</name>
    <name type="common">Lilford's wall lizard</name>
    <dbReference type="NCBI Taxonomy" id="74358"/>
    <lineage>
        <taxon>Eukaryota</taxon>
        <taxon>Metazoa</taxon>
        <taxon>Chordata</taxon>
        <taxon>Craniata</taxon>
        <taxon>Vertebrata</taxon>
        <taxon>Euteleostomi</taxon>
        <taxon>Lepidosauria</taxon>
        <taxon>Squamata</taxon>
        <taxon>Bifurcata</taxon>
        <taxon>Unidentata</taxon>
        <taxon>Episquamata</taxon>
        <taxon>Laterata</taxon>
        <taxon>Lacertibaenia</taxon>
        <taxon>Lacertidae</taxon>
        <taxon>Podarcis</taxon>
    </lineage>
</organism>
<reference evidence="1" key="1">
    <citation type="submission" date="2022-12" db="EMBL/GenBank/DDBJ databases">
        <authorList>
            <person name="Alioto T."/>
            <person name="Alioto T."/>
            <person name="Gomez Garrido J."/>
        </authorList>
    </citation>
    <scope>NUCLEOTIDE SEQUENCE</scope>
</reference>
<proteinExistence type="predicted"/>